<sequence>MQHYFDGILRKAVRKQATDIYFKISETHMTLAIMSPLGYELMDALDLESGAALIRYVKYQSHLDLAESRRPQAGHWCVTCNKQILHLRTSTVGDFKGAESLVIRIIYPLNGLERHMQQNSALENFGLGLVNRAGLMIIGGAMGAGKSTTMAYLIDRFLVKRSILSIEDPVEIEQPAVLQLQVNVAANMTYPNLLKLALRHHPQVIVIGEIRDTQTAKVVVEAALSGHLILTTVHALGLAEIKQRLVNLGVRPDDFELGVTGIAFQERTASQLSFSYQFLR</sequence>
<evidence type="ECO:0000256" key="3">
    <source>
        <dbReference type="ARBA" id="ARBA00022840"/>
    </source>
</evidence>
<dbReference type="Gene3D" id="3.30.450.90">
    <property type="match status" value="1"/>
</dbReference>
<dbReference type="EMBL" id="JQCD01000030">
    <property type="protein sequence ID" value="KRN76280.1"/>
    <property type="molecule type" value="Genomic_DNA"/>
</dbReference>
<gene>
    <name evidence="5" type="ORF">IV67_GL000856</name>
</gene>
<organism evidence="5 6">
    <name type="scientific">Weissella minor</name>
    <dbReference type="NCBI Taxonomy" id="1620"/>
    <lineage>
        <taxon>Bacteria</taxon>
        <taxon>Bacillati</taxon>
        <taxon>Bacillota</taxon>
        <taxon>Bacilli</taxon>
        <taxon>Lactobacillales</taxon>
        <taxon>Lactobacillaceae</taxon>
        <taxon>Weissella</taxon>
    </lineage>
</organism>
<evidence type="ECO:0000256" key="2">
    <source>
        <dbReference type="ARBA" id="ARBA00022741"/>
    </source>
</evidence>
<comment type="similarity">
    <text evidence="1">Belongs to the GSP E family.</text>
</comment>
<dbReference type="PATRIC" id="fig|1620.3.peg.871"/>
<keyword evidence="6" id="KW-1185">Reference proteome</keyword>
<evidence type="ECO:0000259" key="4">
    <source>
        <dbReference type="Pfam" id="PF00437"/>
    </source>
</evidence>
<dbReference type="OrthoDB" id="9808272at2"/>
<dbReference type="SUPFAM" id="SSF52540">
    <property type="entry name" value="P-loop containing nucleoside triphosphate hydrolases"/>
    <property type="match status" value="1"/>
</dbReference>
<feature type="domain" description="Bacterial type II secretion system protein E" evidence="4">
    <location>
        <begin position="5"/>
        <end position="265"/>
    </location>
</feature>
<keyword evidence="3" id="KW-0067">ATP-binding</keyword>
<dbReference type="PANTHER" id="PTHR30258">
    <property type="entry name" value="TYPE II SECRETION SYSTEM PROTEIN GSPE-RELATED"/>
    <property type="match status" value="1"/>
</dbReference>
<dbReference type="InterPro" id="IPR027417">
    <property type="entry name" value="P-loop_NTPase"/>
</dbReference>
<dbReference type="Pfam" id="PF00437">
    <property type="entry name" value="T2SSE"/>
    <property type="match status" value="1"/>
</dbReference>
<name>A0A0R2JG07_9LACO</name>
<dbReference type="Proteomes" id="UP000051673">
    <property type="component" value="Unassembled WGS sequence"/>
</dbReference>
<proteinExistence type="inferred from homology"/>
<evidence type="ECO:0000313" key="6">
    <source>
        <dbReference type="Proteomes" id="UP000051673"/>
    </source>
</evidence>
<protein>
    <submittedName>
        <fullName evidence="5">ComG operon protein 1</fullName>
    </submittedName>
</protein>
<dbReference type="GO" id="GO:0005886">
    <property type="term" value="C:plasma membrane"/>
    <property type="evidence" value="ECO:0007669"/>
    <property type="project" value="TreeGrafter"/>
</dbReference>
<dbReference type="PANTHER" id="PTHR30258:SF2">
    <property type="entry name" value="COMG OPERON PROTEIN 1"/>
    <property type="match status" value="1"/>
</dbReference>
<evidence type="ECO:0000256" key="1">
    <source>
        <dbReference type="ARBA" id="ARBA00006611"/>
    </source>
</evidence>
<dbReference type="Gene3D" id="3.40.50.300">
    <property type="entry name" value="P-loop containing nucleotide triphosphate hydrolases"/>
    <property type="match status" value="1"/>
</dbReference>
<dbReference type="GO" id="GO:0005524">
    <property type="term" value="F:ATP binding"/>
    <property type="evidence" value="ECO:0007669"/>
    <property type="project" value="UniProtKB-KW"/>
</dbReference>
<dbReference type="STRING" id="1620.IV67_GL000856"/>
<evidence type="ECO:0000313" key="5">
    <source>
        <dbReference type="EMBL" id="KRN76280.1"/>
    </source>
</evidence>
<dbReference type="InterPro" id="IPR001482">
    <property type="entry name" value="T2SS/T4SS_dom"/>
</dbReference>
<dbReference type="RefSeq" id="WP_057788473.1">
    <property type="nucleotide sequence ID" value="NZ_JQCD01000030.1"/>
</dbReference>
<reference evidence="5 6" key="1">
    <citation type="journal article" date="2015" name="Genome Announc.">
        <title>Expanding the biotechnology potential of lactobacilli through comparative genomics of 213 strains and associated genera.</title>
        <authorList>
            <person name="Sun Z."/>
            <person name="Harris H.M."/>
            <person name="McCann A."/>
            <person name="Guo C."/>
            <person name="Argimon S."/>
            <person name="Zhang W."/>
            <person name="Yang X."/>
            <person name="Jeffery I.B."/>
            <person name="Cooney J.C."/>
            <person name="Kagawa T.F."/>
            <person name="Liu W."/>
            <person name="Song Y."/>
            <person name="Salvetti E."/>
            <person name="Wrobel A."/>
            <person name="Rasinkangas P."/>
            <person name="Parkhill J."/>
            <person name="Rea M.C."/>
            <person name="O'Sullivan O."/>
            <person name="Ritari J."/>
            <person name="Douillard F.P."/>
            <person name="Paul Ross R."/>
            <person name="Yang R."/>
            <person name="Briner A.E."/>
            <person name="Felis G.E."/>
            <person name="de Vos W.M."/>
            <person name="Barrangou R."/>
            <person name="Klaenhammer T.R."/>
            <person name="Caufield P.W."/>
            <person name="Cui Y."/>
            <person name="Zhang H."/>
            <person name="O'Toole P.W."/>
        </authorList>
    </citation>
    <scope>NUCLEOTIDE SEQUENCE [LARGE SCALE GENOMIC DNA]</scope>
    <source>
        <strain evidence="5 6">DSM 20014</strain>
    </source>
</reference>
<dbReference type="AlphaFoldDB" id="A0A0R2JG07"/>
<comment type="caution">
    <text evidence="5">The sequence shown here is derived from an EMBL/GenBank/DDBJ whole genome shotgun (WGS) entry which is preliminary data.</text>
</comment>
<accession>A0A0R2JG07</accession>
<keyword evidence="2" id="KW-0547">Nucleotide-binding</keyword>
<dbReference type="GO" id="GO:0016887">
    <property type="term" value="F:ATP hydrolysis activity"/>
    <property type="evidence" value="ECO:0007669"/>
    <property type="project" value="TreeGrafter"/>
</dbReference>